<dbReference type="FunFam" id="1.20.1070.10:FF:000160">
    <property type="entry name" value="Related to Opsin-1"/>
    <property type="match status" value="1"/>
</dbReference>
<dbReference type="OrthoDB" id="10261467at2759"/>
<dbReference type="Gene3D" id="1.20.1070.10">
    <property type="entry name" value="Rhodopsin 7-helix transmembrane proteins"/>
    <property type="match status" value="1"/>
</dbReference>
<dbReference type="InParanoid" id="A0A084QYF5"/>
<dbReference type="AlphaFoldDB" id="A0A084QYF5"/>
<dbReference type="SMART" id="SM01021">
    <property type="entry name" value="Bac_rhodopsin"/>
    <property type="match status" value="1"/>
</dbReference>
<keyword evidence="17" id="KW-1185">Reference proteome</keyword>
<evidence type="ECO:0000256" key="8">
    <source>
        <dbReference type="ARBA" id="ARBA00022991"/>
    </source>
</evidence>
<comment type="similarity">
    <text evidence="2">Belongs to the archaeal/bacterial/fungal opsin family.</text>
</comment>
<dbReference type="InterPro" id="IPR018229">
    <property type="entry name" value="Rhodopsin_retinal_BS"/>
</dbReference>
<evidence type="ECO:0000256" key="14">
    <source>
        <dbReference type="SAM" id="MobiDB-lite"/>
    </source>
</evidence>
<sequence length="325" mass="35194">MDANLFDKRNDALDVNSGVGQQADLAITTRGSDWYFTVCAIMTVSSLGVMGWALTKPRRNRLFHYISAGLLFVAAISYFSMGANLGQTPIQAEFVRGSSQVRGAGTREIFYVRYIDWFVTTPLLLLDLLLTAGLPWPTILIAILADWIMIVCGLVGALVETRYKWGYFVFGCVAFLYVAYALVWDGRQHANVLGGSIKRTYNMCGVLLIFIWFLYPIAWGVSEGGNVIHPDSEAIFYGILDIIAKPVFTFLLLWGHGNIDPSALGLNIREPGATPAGPVEKQHHSGDHGHLGGSTAAYAQNGHHNGATNGHHAAHGANGATAAAV</sequence>
<feature type="compositionally biased region" description="Basic and acidic residues" evidence="14">
    <location>
        <begin position="280"/>
        <end position="290"/>
    </location>
</feature>
<dbReference type="SUPFAM" id="SSF81321">
    <property type="entry name" value="Family A G protein-coupled receptor-like"/>
    <property type="match status" value="1"/>
</dbReference>
<feature type="transmembrane region" description="Helical" evidence="15">
    <location>
        <begin position="204"/>
        <end position="222"/>
    </location>
</feature>
<feature type="transmembrane region" description="Helical" evidence="15">
    <location>
        <begin position="165"/>
        <end position="183"/>
    </location>
</feature>
<dbReference type="EMBL" id="KL659640">
    <property type="protein sequence ID" value="KFA68990.1"/>
    <property type="molecule type" value="Genomic_DNA"/>
</dbReference>
<keyword evidence="4" id="KW-0716">Sensory transduction</keyword>
<organism evidence="16 17">
    <name type="scientific">Stachybotrys chlorohalonatus (strain IBT 40285)</name>
    <dbReference type="NCBI Taxonomy" id="1283841"/>
    <lineage>
        <taxon>Eukaryota</taxon>
        <taxon>Fungi</taxon>
        <taxon>Dikarya</taxon>
        <taxon>Ascomycota</taxon>
        <taxon>Pezizomycotina</taxon>
        <taxon>Sordariomycetes</taxon>
        <taxon>Hypocreomycetidae</taxon>
        <taxon>Hypocreales</taxon>
        <taxon>Stachybotryaceae</taxon>
        <taxon>Stachybotrys</taxon>
    </lineage>
</organism>
<keyword evidence="5 15" id="KW-0812">Transmembrane</keyword>
<keyword evidence="7 15" id="KW-1133">Transmembrane helix</keyword>
<evidence type="ECO:0000256" key="7">
    <source>
        <dbReference type="ARBA" id="ARBA00022989"/>
    </source>
</evidence>
<evidence type="ECO:0000256" key="5">
    <source>
        <dbReference type="ARBA" id="ARBA00022692"/>
    </source>
</evidence>
<keyword evidence="8" id="KW-0157">Chromophore</keyword>
<feature type="transmembrane region" description="Helical" evidence="15">
    <location>
        <begin position="34"/>
        <end position="55"/>
    </location>
</feature>
<dbReference type="PANTHER" id="PTHR28286">
    <property type="match status" value="1"/>
</dbReference>
<dbReference type="GO" id="GO:0005216">
    <property type="term" value="F:monoatomic ion channel activity"/>
    <property type="evidence" value="ECO:0007669"/>
    <property type="project" value="InterPro"/>
</dbReference>
<dbReference type="GO" id="GO:0009881">
    <property type="term" value="F:photoreceptor activity"/>
    <property type="evidence" value="ECO:0007669"/>
    <property type="project" value="UniProtKB-KW"/>
</dbReference>
<keyword evidence="11" id="KW-0675">Receptor</keyword>
<feature type="compositionally biased region" description="Low complexity" evidence="14">
    <location>
        <begin position="301"/>
        <end position="325"/>
    </location>
</feature>
<proteinExistence type="inferred from homology"/>
<dbReference type="InterPro" id="IPR043476">
    <property type="entry name" value="Yro2-like_7TM"/>
</dbReference>
<evidence type="ECO:0000256" key="3">
    <source>
        <dbReference type="ARBA" id="ARBA00022543"/>
    </source>
</evidence>
<evidence type="ECO:0000256" key="13">
    <source>
        <dbReference type="ARBA" id="ARBA00078035"/>
    </source>
</evidence>
<dbReference type="CDD" id="cd15239">
    <property type="entry name" value="7tm_YRO2_fungal-like"/>
    <property type="match status" value="1"/>
</dbReference>
<evidence type="ECO:0000256" key="6">
    <source>
        <dbReference type="ARBA" id="ARBA00022925"/>
    </source>
</evidence>
<name>A0A084QYF5_STAC4</name>
<keyword evidence="3" id="KW-0600">Photoreceptor protein</keyword>
<dbReference type="InterPro" id="IPR001425">
    <property type="entry name" value="Arc/bac/fun_rhodopsins"/>
</dbReference>
<evidence type="ECO:0000256" key="9">
    <source>
        <dbReference type="ARBA" id="ARBA00023016"/>
    </source>
</evidence>
<evidence type="ECO:0000256" key="11">
    <source>
        <dbReference type="ARBA" id="ARBA00023170"/>
    </source>
</evidence>
<comment type="subcellular location">
    <subcellularLocation>
        <location evidence="1">Membrane</location>
        <topology evidence="1">Multi-pass membrane protein</topology>
    </subcellularLocation>
</comment>
<feature type="region of interest" description="Disordered" evidence="14">
    <location>
        <begin position="274"/>
        <end position="325"/>
    </location>
</feature>
<dbReference type="GO" id="GO:0007602">
    <property type="term" value="P:phototransduction"/>
    <property type="evidence" value="ECO:0007669"/>
    <property type="project" value="UniProtKB-KW"/>
</dbReference>
<dbReference type="Pfam" id="PF01036">
    <property type="entry name" value="Bac_rhodopsin"/>
    <property type="match status" value="1"/>
</dbReference>
<dbReference type="FunCoup" id="A0A084QYF5">
    <property type="interactions" value="63"/>
</dbReference>
<protein>
    <recommendedName>
        <fullName evidence="12">Opsin-like protein carO</fullName>
    </recommendedName>
    <alternativeName>
        <fullName evidence="13">Carotenoid biosynthesis cluster protein O</fullName>
    </alternativeName>
</protein>
<gene>
    <name evidence="16" type="ORF">S40285_08856</name>
</gene>
<evidence type="ECO:0000313" key="17">
    <source>
        <dbReference type="Proteomes" id="UP000028524"/>
    </source>
</evidence>
<evidence type="ECO:0000256" key="10">
    <source>
        <dbReference type="ARBA" id="ARBA00023136"/>
    </source>
</evidence>
<dbReference type="Proteomes" id="UP000028524">
    <property type="component" value="Unassembled WGS sequence"/>
</dbReference>
<feature type="transmembrane region" description="Helical" evidence="15">
    <location>
        <begin position="62"/>
        <end position="81"/>
    </location>
</feature>
<evidence type="ECO:0000256" key="1">
    <source>
        <dbReference type="ARBA" id="ARBA00004141"/>
    </source>
</evidence>
<evidence type="ECO:0000313" key="16">
    <source>
        <dbReference type="EMBL" id="KFA68990.1"/>
    </source>
</evidence>
<keyword evidence="6" id="KW-0681">Retinal protein</keyword>
<dbReference type="OMA" id="MPWPTIL"/>
<feature type="transmembrane region" description="Helical" evidence="15">
    <location>
        <begin position="139"/>
        <end position="159"/>
    </location>
</feature>
<accession>A0A084QYF5</accession>
<dbReference type="GO" id="GO:0005886">
    <property type="term" value="C:plasma membrane"/>
    <property type="evidence" value="ECO:0007669"/>
    <property type="project" value="TreeGrafter"/>
</dbReference>
<evidence type="ECO:0000256" key="4">
    <source>
        <dbReference type="ARBA" id="ARBA00022606"/>
    </source>
</evidence>
<reference evidence="16 17" key="1">
    <citation type="journal article" date="2014" name="BMC Genomics">
        <title>Comparative genome sequencing reveals chemotype-specific gene clusters in the toxigenic black mold Stachybotrys.</title>
        <authorList>
            <person name="Semeiks J."/>
            <person name="Borek D."/>
            <person name="Otwinowski Z."/>
            <person name="Grishin N.V."/>
        </authorList>
    </citation>
    <scope>NUCLEOTIDE SEQUENCE [LARGE SCALE GENOMIC DNA]</scope>
    <source>
        <strain evidence="16 17">IBT 40285</strain>
    </source>
</reference>
<dbReference type="PROSITE" id="PS00950">
    <property type="entry name" value="BACTERIAL_OPSIN_1"/>
    <property type="match status" value="1"/>
</dbReference>
<keyword evidence="9" id="KW-0346">Stress response</keyword>
<feature type="transmembrane region" description="Helical" evidence="15">
    <location>
        <begin position="234"/>
        <end position="254"/>
    </location>
</feature>
<evidence type="ECO:0000256" key="15">
    <source>
        <dbReference type="SAM" id="Phobius"/>
    </source>
</evidence>
<dbReference type="PRINTS" id="PR00251">
    <property type="entry name" value="BACTRLOPSIN"/>
</dbReference>
<keyword evidence="10 15" id="KW-0472">Membrane</keyword>
<dbReference type="HOGENOM" id="CLU_054785_2_1_1"/>
<evidence type="ECO:0000256" key="2">
    <source>
        <dbReference type="ARBA" id="ARBA00008130"/>
    </source>
</evidence>
<dbReference type="GO" id="GO:0005783">
    <property type="term" value="C:endoplasmic reticulum"/>
    <property type="evidence" value="ECO:0007669"/>
    <property type="project" value="TreeGrafter"/>
</dbReference>
<evidence type="ECO:0000256" key="12">
    <source>
        <dbReference type="ARBA" id="ARBA00069581"/>
    </source>
</evidence>
<dbReference type="PANTHER" id="PTHR28286:SF1">
    <property type="entry name" value="30 KDA HEAT SHOCK PROTEIN-RELATED"/>
    <property type="match status" value="1"/>
</dbReference>